<dbReference type="Gene3D" id="3.40.50.1010">
    <property type="entry name" value="5'-nuclease"/>
    <property type="match status" value="1"/>
</dbReference>
<dbReference type="InterPro" id="IPR002716">
    <property type="entry name" value="PIN_dom"/>
</dbReference>
<dbReference type="EMBL" id="LBVO01000030">
    <property type="protein sequence ID" value="KKQ89271.1"/>
    <property type="molecule type" value="Genomic_DNA"/>
</dbReference>
<gene>
    <name evidence="2" type="ORF">UT11_C0030G0006</name>
</gene>
<evidence type="ECO:0000259" key="1">
    <source>
        <dbReference type="Pfam" id="PF01850"/>
    </source>
</evidence>
<reference evidence="2 3" key="1">
    <citation type="journal article" date="2015" name="Nature">
        <title>rRNA introns, odd ribosomes, and small enigmatic genomes across a large radiation of phyla.</title>
        <authorList>
            <person name="Brown C.T."/>
            <person name="Hug L.A."/>
            <person name="Thomas B.C."/>
            <person name="Sharon I."/>
            <person name="Castelle C.J."/>
            <person name="Singh A."/>
            <person name="Wilkins M.J."/>
            <person name="Williams K.H."/>
            <person name="Banfield J.F."/>
        </authorList>
    </citation>
    <scope>NUCLEOTIDE SEQUENCE [LARGE SCALE GENOMIC DNA]</scope>
</reference>
<evidence type="ECO:0000313" key="2">
    <source>
        <dbReference type="EMBL" id="KKQ89271.1"/>
    </source>
</evidence>
<sequence length="174" mass="19933">MKHFILMDSNFIVATIDKNDAFHKNAVYMFNEIIKHEERIKIIIPPLGLYEIIVTLKRKGFSNTTINNQVMKLICLDYVIVASITDISAFKHCKSSLIASSQSSSLRTNDFLIVSLAIDYQALILTFDQKVINKIKPIYSDIYYCSDIGNAKDESLEFLQLLDYYIDSMVDISE</sequence>
<dbReference type="AlphaFoldDB" id="A0A0G0PIW4"/>
<name>A0A0G0PIW4_9BACT</name>
<protein>
    <recommendedName>
        <fullName evidence="1">PIN domain-containing protein</fullName>
    </recommendedName>
</protein>
<accession>A0A0G0PIW4</accession>
<dbReference type="SUPFAM" id="SSF88723">
    <property type="entry name" value="PIN domain-like"/>
    <property type="match status" value="1"/>
</dbReference>
<dbReference type="Pfam" id="PF01850">
    <property type="entry name" value="PIN"/>
    <property type="match status" value="1"/>
</dbReference>
<evidence type="ECO:0000313" key="3">
    <source>
        <dbReference type="Proteomes" id="UP000033934"/>
    </source>
</evidence>
<proteinExistence type="predicted"/>
<dbReference type="InterPro" id="IPR029060">
    <property type="entry name" value="PIN-like_dom_sf"/>
</dbReference>
<comment type="caution">
    <text evidence="2">The sequence shown here is derived from an EMBL/GenBank/DDBJ whole genome shotgun (WGS) entry which is preliminary data.</text>
</comment>
<organism evidence="2 3">
    <name type="scientific">Berkelbacteria bacterium GW2011_GWA2_38_9</name>
    <dbReference type="NCBI Taxonomy" id="1618334"/>
    <lineage>
        <taxon>Bacteria</taxon>
        <taxon>Candidatus Berkelbacteria</taxon>
    </lineage>
</organism>
<feature type="domain" description="PIN" evidence="1">
    <location>
        <begin position="5"/>
        <end position="130"/>
    </location>
</feature>
<dbReference type="Proteomes" id="UP000033934">
    <property type="component" value="Unassembled WGS sequence"/>
</dbReference>